<dbReference type="EMBL" id="MK203850">
    <property type="protein sequence ID" value="AZS06522.1"/>
    <property type="molecule type" value="Genomic_DNA"/>
</dbReference>
<protein>
    <recommendedName>
        <fullName evidence="1">DUF6378 domain-containing protein</fullName>
    </recommendedName>
</protein>
<reference evidence="2 3" key="1">
    <citation type="submission" date="2018-11" db="EMBL/GenBank/DDBJ databases">
        <title>Isolation and Complete Genome Sequence of a Novel Alteromonas Phage ZP6.</title>
        <authorList>
            <person name="Han J."/>
        </authorList>
    </citation>
    <scope>NUCLEOTIDE SEQUENCE [LARGE SCALE GENOMIC DNA]</scope>
</reference>
<sequence length="90" mass="10260">MSEKLDSEKTTDEILTERGAQYGNNWDTYANIRRALKTNEPMHYSNCQRYCLDMIAMKLSRLVDGNANNADTWADIAGYAKLAQNNLPKN</sequence>
<name>A0A3S9U870_9CAUD</name>
<keyword evidence="3" id="KW-1185">Reference proteome</keyword>
<evidence type="ECO:0000313" key="3">
    <source>
        <dbReference type="Proteomes" id="UP000286786"/>
    </source>
</evidence>
<organism evidence="2 3">
    <name type="scientific">Alteromonas phage ZP6</name>
    <dbReference type="NCBI Taxonomy" id="2492447"/>
    <lineage>
        <taxon>Viruses</taxon>
        <taxon>Duplodnaviria</taxon>
        <taxon>Heunggongvirae</taxon>
        <taxon>Uroviricota</taxon>
        <taxon>Caudoviricetes</taxon>
        <taxon>Mareflavirus</taxon>
        <taxon>Mareflavirus ZP6</taxon>
    </lineage>
</organism>
<dbReference type="KEGG" id="vg:77944209"/>
<proteinExistence type="predicted"/>
<dbReference type="GeneID" id="77944209"/>
<dbReference type="InterPro" id="IPR045958">
    <property type="entry name" value="DUF6378"/>
</dbReference>
<dbReference type="Proteomes" id="UP000286786">
    <property type="component" value="Genome"/>
</dbReference>
<evidence type="ECO:0000259" key="1">
    <source>
        <dbReference type="Pfam" id="PF19905"/>
    </source>
</evidence>
<accession>A0A3S9U870</accession>
<dbReference type="RefSeq" id="YP_010668068.1">
    <property type="nucleotide sequence ID" value="NC_070953.1"/>
</dbReference>
<dbReference type="Pfam" id="PF19905">
    <property type="entry name" value="DUF6378"/>
    <property type="match status" value="1"/>
</dbReference>
<evidence type="ECO:0000313" key="2">
    <source>
        <dbReference type="EMBL" id="AZS06522.1"/>
    </source>
</evidence>
<feature type="domain" description="DUF6378" evidence="1">
    <location>
        <begin position="11"/>
        <end position="84"/>
    </location>
</feature>